<keyword evidence="1" id="KW-0732">Signal</keyword>
<dbReference type="EMBL" id="CAJNNV010029673">
    <property type="protein sequence ID" value="CAE8629639.1"/>
    <property type="molecule type" value="Genomic_DNA"/>
</dbReference>
<keyword evidence="5" id="KW-1185">Reference proteome</keyword>
<dbReference type="Proteomes" id="UP000626109">
    <property type="component" value="Unassembled WGS sequence"/>
</dbReference>
<accession>A0A813JPL3</accession>
<sequence length="257" mass="28594">MKSRSGGAGALCIFMYVASSCPWLCWQQQPQLRQSALHSSTLAQFPAFPAGPTSLSMAPRTSKPVKQTPTLHGLAGRRTARAFSESRRVLQHFVSCRSVADEFNPTASADPMSNLEYWRFWLRGVKGAPGTFFDGGSFSTKELCSWDSLDELGADVRPGIRAGKLKVVDVIRRIEQTILELEAQCKCLQVVPTEPAAKREYVQRISQMLKEDSLTMMAPELRNFNQEVAGRNGIRAGAVTKFHIERYIGEVLRELRG</sequence>
<evidence type="ECO:0000313" key="5">
    <source>
        <dbReference type="Proteomes" id="UP000654075"/>
    </source>
</evidence>
<dbReference type="Proteomes" id="UP000654075">
    <property type="component" value="Unassembled WGS sequence"/>
</dbReference>
<evidence type="ECO:0000313" key="3">
    <source>
        <dbReference type="EMBL" id="CAE8686386.1"/>
    </source>
</evidence>
<evidence type="ECO:0000313" key="4">
    <source>
        <dbReference type="Proteomes" id="UP000626109"/>
    </source>
</evidence>
<dbReference type="PROSITE" id="PS51257">
    <property type="entry name" value="PROKAR_LIPOPROTEIN"/>
    <property type="match status" value="1"/>
</dbReference>
<evidence type="ECO:0000256" key="1">
    <source>
        <dbReference type="SAM" id="SignalP"/>
    </source>
</evidence>
<gene>
    <name evidence="2" type="ORF">PGLA1383_LOCUS46067</name>
    <name evidence="3" type="ORF">PGLA2088_LOCUS24951</name>
</gene>
<feature type="signal peptide" evidence="1">
    <location>
        <begin position="1"/>
        <end position="27"/>
    </location>
</feature>
<organism evidence="3 4">
    <name type="scientific">Polarella glacialis</name>
    <name type="common">Dinoflagellate</name>
    <dbReference type="NCBI Taxonomy" id="89957"/>
    <lineage>
        <taxon>Eukaryota</taxon>
        <taxon>Sar</taxon>
        <taxon>Alveolata</taxon>
        <taxon>Dinophyceae</taxon>
        <taxon>Suessiales</taxon>
        <taxon>Suessiaceae</taxon>
        <taxon>Polarella</taxon>
    </lineage>
</organism>
<evidence type="ECO:0000313" key="2">
    <source>
        <dbReference type="EMBL" id="CAE8629639.1"/>
    </source>
</evidence>
<reference evidence="3" key="1">
    <citation type="submission" date="2021-02" db="EMBL/GenBank/DDBJ databases">
        <authorList>
            <person name="Dougan E. K."/>
            <person name="Rhodes N."/>
            <person name="Thang M."/>
            <person name="Chan C."/>
        </authorList>
    </citation>
    <scope>NUCLEOTIDE SEQUENCE</scope>
</reference>
<name>A0A813JPL3_POLGL</name>
<dbReference type="AlphaFoldDB" id="A0A813JPL3"/>
<dbReference type="EMBL" id="CAJNNW010026581">
    <property type="protein sequence ID" value="CAE8686386.1"/>
    <property type="molecule type" value="Genomic_DNA"/>
</dbReference>
<proteinExistence type="predicted"/>
<feature type="chain" id="PRO_5036222187" evidence="1">
    <location>
        <begin position="28"/>
        <end position="257"/>
    </location>
</feature>
<comment type="caution">
    <text evidence="3">The sequence shown here is derived from an EMBL/GenBank/DDBJ whole genome shotgun (WGS) entry which is preliminary data.</text>
</comment>
<protein>
    <submittedName>
        <fullName evidence="3">Uncharacterized protein</fullName>
    </submittedName>
</protein>